<evidence type="ECO:0000313" key="2">
    <source>
        <dbReference type="Proteomes" id="UP000663981"/>
    </source>
</evidence>
<evidence type="ECO:0000313" key="1">
    <source>
        <dbReference type="EMBL" id="MBO1513352.1"/>
    </source>
</evidence>
<gene>
    <name evidence="1" type="ORF">I7822_17010</name>
</gene>
<dbReference type="RefSeq" id="WP_207980308.1">
    <property type="nucleotide sequence ID" value="NZ_JAGDEL010000013.1"/>
</dbReference>
<organism evidence="1 2">
    <name type="scientific">Metabacillus bambusae</name>
    <dbReference type="NCBI Taxonomy" id="2795218"/>
    <lineage>
        <taxon>Bacteria</taxon>
        <taxon>Bacillati</taxon>
        <taxon>Bacillota</taxon>
        <taxon>Bacilli</taxon>
        <taxon>Bacillales</taxon>
        <taxon>Bacillaceae</taxon>
        <taxon>Metabacillus</taxon>
    </lineage>
</organism>
<protein>
    <submittedName>
        <fullName evidence="1">CGEA protein</fullName>
    </submittedName>
</protein>
<accession>A0ABS3N4X7</accession>
<dbReference type="EMBL" id="JAGDEL010000013">
    <property type="protein sequence ID" value="MBO1513352.1"/>
    <property type="molecule type" value="Genomic_DNA"/>
</dbReference>
<dbReference type="Proteomes" id="UP000663981">
    <property type="component" value="Unassembled WGS sequence"/>
</dbReference>
<comment type="caution">
    <text evidence="1">The sequence shown here is derived from an EMBL/GenBank/DDBJ whole genome shotgun (WGS) entry which is preliminary data.</text>
</comment>
<proteinExistence type="predicted"/>
<reference evidence="1 2" key="1">
    <citation type="submission" date="2021-03" db="EMBL/GenBank/DDBJ databases">
        <title>Whole genome sequence of Metabacillus bambusae BG109.</title>
        <authorList>
            <person name="Jeong J.W."/>
        </authorList>
    </citation>
    <scope>NUCLEOTIDE SEQUENCE [LARGE SCALE GENOMIC DNA]</scope>
    <source>
        <strain evidence="1 2">BG109</strain>
    </source>
</reference>
<sequence length="79" mass="8230">MSHNNGTQPTGIGSVLDDLLPGQIITVTMDSGDTIGPARFVTFNSATGLLTLIELGTVTPGDEVTVIVVASKIESIRFE</sequence>
<name>A0ABS3N4X7_9BACI</name>
<keyword evidence="2" id="KW-1185">Reference proteome</keyword>